<evidence type="ECO:0000313" key="2">
    <source>
        <dbReference type="Proteomes" id="UP000335415"/>
    </source>
</evidence>
<comment type="caution">
    <text evidence="1">The sequence shown here is derived from an EMBL/GenBank/DDBJ whole genome shotgun (WGS) entry which is preliminary data.</text>
</comment>
<dbReference type="EMBL" id="VYKJ01000002">
    <property type="protein sequence ID" value="KAA9002008.1"/>
    <property type="molecule type" value="Genomic_DNA"/>
</dbReference>
<organism evidence="1 2">
    <name type="scientific">Affinibrenneria salicis</name>
    <dbReference type="NCBI Taxonomy" id="2590031"/>
    <lineage>
        <taxon>Bacteria</taxon>
        <taxon>Pseudomonadati</taxon>
        <taxon>Pseudomonadota</taxon>
        <taxon>Gammaproteobacteria</taxon>
        <taxon>Enterobacterales</taxon>
        <taxon>Pectobacteriaceae</taxon>
        <taxon>Affinibrenneria</taxon>
    </lineage>
</organism>
<sequence>MSDIDFILCDVQMLLSRNKGREWREMILKYTTSLMRFLSNHQLLVDVTPFDEDGRLKEDLLVRKSNVTAEGLALYKQVIPGWGRYLDRSTVENKYENISRLEKGLAALRNKPQRDDCQS</sequence>
<dbReference type="Proteomes" id="UP000335415">
    <property type="component" value="Unassembled WGS sequence"/>
</dbReference>
<dbReference type="RefSeq" id="WP_150434245.1">
    <property type="nucleotide sequence ID" value="NZ_VYKJ01000002.1"/>
</dbReference>
<proteinExistence type="predicted"/>
<keyword evidence="2" id="KW-1185">Reference proteome</keyword>
<accession>A0A5J5G4S3</accession>
<name>A0A5J5G4S3_9GAMM</name>
<evidence type="ECO:0000313" key="1">
    <source>
        <dbReference type="EMBL" id="KAA9002008.1"/>
    </source>
</evidence>
<dbReference type="OrthoDB" id="6637560at2"/>
<gene>
    <name evidence="1" type="ORF">FJU30_06935</name>
</gene>
<reference evidence="1 2" key="1">
    <citation type="submission" date="2019-09" db="EMBL/GenBank/DDBJ databases">
        <authorList>
            <person name="Li Y."/>
        </authorList>
    </citation>
    <scope>NUCLEOTIDE SEQUENCE [LARGE SCALE GENOMIC DNA]</scope>
    <source>
        <strain evidence="1 2">L3-3HA</strain>
    </source>
</reference>
<protein>
    <submittedName>
        <fullName evidence="1">Uncharacterized protein</fullName>
    </submittedName>
</protein>
<dbReference type="AlphaFoldDB" id="A0A5J5G4S3"/>